<evidence type="ECO:0000313" key="3">
    <source>
        <dbReference type="Proteomes" id="UP000824107"/>
    </source>
</evidence>
<gene>
    <name evidence="2" type="ORF">IAD20_01405</name>
</gene>
<accession>A0A9D1M343</accession>
<comment type="caution">
    <text evidence="2">The sequence shown here is derived from an EMBL/GenBank/DDBJ whole genome shotgun (WGS) entry which is preliminary data.</text>
</comment>
<protein>
    <submittedName>
        <fullName evidence="2">Uncharacterized protein</fullName>
    </submittedName>
</protein>
<dbReference type="AlphaFoldDB" id="A0A9D1M343"/>
<reference evidence="2" key="2">
    <citation type="journal article" date="2021" name="PeerJ">
        <title>Extensive microbial diversity within the chicken gut microbiome revealed by metagenomics and culture.</title>
        <authorList>
            <person name="Gilroy R."/>
            <person name="Ravi A."/>
            <person name="Getino M."/>
            <person name="Pursley I."/>
            <person name="Horton D.L."/>
            <person name="Alikhan N.F."/>
            <person name="Baker D."/>
            <person name="Gharbi K."/>
            <person name="Hall N."/>
            <person name="Watson M."/>
            <person name="Adriaenssens E.M."/>
            <person name="Foster-Nyarko E."/>
            <person name="Jarju S."/>
            <person name="Secka A."/>
            <person name="Antonio M."/>
            <person name="Oren A."/>
            <person name="Chaudhuri R.R."/>
            <person name="La Ragione R."/>
            <person name="Hildebrand F."/>
            <person name="Pallen M.J."/>
        </authorList>
    </citation>
    <scope>NUCLEOTIDE SEQUENCE</scope>
    <source>
        <strain evidence="2">ChiW3-316</strain>
    </source>
</reference>
<sequence length="169" mass="19211">MGQKVSMREYAKIRGVHLNAVQTAVKSGRIHKTTDGKIDVEKANQEWLQNTDPSKSRHPESFFEHGNENTKVSPSSFQQAKTADVYYRAMIAKAKLKKMTGETIDRKKAGMHAFNLGRSLRDLFVSFPTRYGALIAADLETDEHKTVVVLDEYVRKLLSESKELIEREL</sequence>
<evidence type="ECO:0000256" key="1">
    <source>
        <dbReference type="SAM" id="MobiDB-lite"/>
    </source>
</evidence>
<organism evidence="2 3">
    <name type="scientific">Candidatus Scatocola faecipullorum</name>
    <dbReference type="NCBI Taxonomy" id="2840917"/>
    <lineage>
        <taxon>Bacteria</taxon>
        <taxon>Pseudomonadati</taxon>
        <taxon>Pseudomonadota</taxon>
        <taxon>Alphaproteobacteria</taxon>
        <taxon>Rhodospirillales</taxon>
        <taxon>Rhodospirillaceae</taxon>
        <taxon>Rhodospirillaceae incertae sedis</taxon>
        <taxon>Candidatus Scatocola</taxon>
    </lineage>
</organism>
<feature type="region of interest" description="Disordered" evidence="1">
    <location>
        <begin position="47"/>
        <end position="75"/>
    </location>
</feature>
<reference evidence="2" key="1">
    <citation type="submission" date="2020-10" db="EMBL/GenBank/DDBJ databases">
        <authorList>
            <person name="Gilroy R."/>
        </authorList>
    </citation>
    <scope>NUCLEOTIDE SEQUENCE</scope>
    <source>
        <strain evidence="2">ChiW3-316</strain>
    </source>
</reference>
<feature type="compositionally biased region" description="Basic and acidic residues" evidence="1">
    <location>
        <begin position="54"/>
        <end position="68"/>
    </location>
</feature>
<proteinExistence type="predicted"/>
<dbReference type="EMBL" id="DVNC01000014">
    <property type="protein sequence ID" value="HIU52719.1"/>
    <property type="molecule type" value="Genomic_DNA"/>
</dbReference>
<evidence type="ECO:0000313" key="2">
    <source>
        <dbReference type="EMBL" id="HIU52719.1"/>
    </source>
</evidence>
<name>A0A9D1M343_9PROT</name>
<dbReference type="Proteomes" id="UP000824107">
    <property type="component" value="Unassembled WGS sequence"/>
</dbReference>